<dbReference type="SUPFAM" id="SSF52738">
    <property type="entry name" value="Methylesterase CheB, C-terminal domain"/>
    <property type="match status" value="1"/>
</dbReference>
<dbReference type="AlphaFoldDB" id="A0A380BSW1"/>
<keyword evidence="1 4" id="KW-0378">Hydrolase</keyword>
<dbReference type="CDD" id="cd16433">
    <property type="entry name" value="CheB"/>
    <property type="match status" value="1"/>
</dbReference>
<evidence type="ECO:0000256" key="1">
    <source>
        <dbReference type="ARBA" id="ARBA00022801"/>
    </source>
</evidence>
<dbReference type="GO" id="GO:0000156">
    <property type="term" value="F:phosphorelay response regulator activity"/>
    <property type="evidence" value="ECO:0007669"/>
    <property type="project" value="InterPro"/>
</dbReference>
<evidence type="ECO:0000259" key="5">
    <source>
        <dbReference type="PROSITE" id="PS50122"/>
    </source>
</evidence>
<dbReference type="InterPro" id="IPR000673">
    <property type="entry name" value="Sig_transdc_resp-reg_Me-estase"/>
</dbReference>
<dbReference type="PROSITE" id="PS50122">
    <property type="entry name" value="CHEB"/>
    <property type="match status" value="1"/>
</dbReference>
<dbReference type="EMBL" id="UGYW01000002">
    <property type="protein sequence ID" value="SUJ06514.1"/>
    <property type="molecule type" value="Genomic_DNA"/>
</dbReference>
<evidence type="ECO:0000256" key="3">
    <source>
        <dbReference type="ARBA" id="ARBA00048267"/>
    </source>
</evidence>
<evidence type="ECO:0000313" key="6">
    <source>
        <dbReference type="EMBL" id="SUJ06514.1"/>
    </source>
</evidence>
<dbReference type="Pfam" id="PF01339">
    <property type="entry name" value="CheB_methylest"/>
    <property type="match status" value="1"/>
</dbReference>
<organism evidence="6 7">
    <name type="scientific">Sphingobacterium spiritivorum</name>
    <name type="common">Flavobacterium spiritivorum</name>
    <dbReference type="NCBI Taxonomy" id="258"/>
    <lineage>
        <taxon>Bacteria</taxon>
        <taxon>Pseudomonadati</taxon>
        <taxon>Bacteroidota</taxon>
        <taxon>Sphingobacteriia</taxon>
        <taxon>Sphingobacteriales</taxon>
        <taxon>Sphingobacteriaceae</taxon>
        <taxon>Sphingobacterium</taxon>
    </lineage>
</organism>
<feature type="active site" evidence="4">
    <location>
        <position position="12"/>
    </location>
</feature>
<protein>
    <recommendedName>
        <fullName evidence="2">protein-glutamate methylesterase</fullName>
        <ecNumber evidence="2">3.1.1.61</ecNumber>
    </recommendedName>
</protein>
<dbReference type="InterPro" id="IPR035909">
    <property type="entry name" value="CheB_C"/>
</dbReference>
<comment type="catalytic activity">
    <reaction evidence="3">
        <text>[protein]-L-glutamate 5-O-methyl ester + H2O = L-glutamyl-[protein] + methanol + H(+)</text>
        <dbReference type="Rhea" id="RHEA:23236"/>
        <dbReference type="Rhea" id="RHEA-COMP:10208"/>
        <dbReference type="Rhea" id="RHEA-COMP:10311"/>
        <dbReference type="ChEBI" id="CHEBI:15377"/>
        <dbReference type="ChEBI" id="CHEBI:15378"/>
        <dbReference type="ChEBI" id="CHEBI:17790"/>
        <dbReference type="ChEBI" id="CHEBI:29973"/>
        <dbReference type="ChEBI" id="CHEBI:82795"/>
        <dbReference type="EC" id="3.1.1.61"/>
    </reaction>
</comment>
<dbReference type="Proteomes" id="UP000254893">
    <property type="component" value="Unassembled WGS sequence"/>
</dbReference>
<accession>A0A380BSW1</accession>
<dbReference type="GO" id="GO:0006935">
    <property type="term" value="P:chemotaxis"/>
    <property type="evidence" value="ECO:0007669"/>
    <property type="project" value="UniProtKB-UniRule"/>
</dbReference>
<evidence type="ECO:0000256" key="4">
    <source>
        <dbReference type="PROSITE-ProRule" id="PRU00050"/>
    </source>
</evidence>
<gene>
    <name evidence="6" type="primary">cheB_1</name>
    <name evidence="6" type="ORF">NCTC11388_01680</name>
</gene>
<name>A0A380BSW1_SPHSI</name>
<feature type="active site" evidence="4">
    <location>
        <position position="132"/>
    </location>
</feature>
<dbReference type="Gene3D" id="3.40.50.180">
    <property type="entry name" value="Methylesterase CheB, C-terminal domain"/>
    <property type="match status" value="1"/>
</dbReference>
<dbReference type="RefSeq" id="WP_115169790.1">
    <property type="nucleotide sequence ID" value="NZ_CP068082.1"/>
</dbReference>
<sequence>MNHPKIIILAGSAGSYSVLVEILKYLPADMSIPVIVILHRNAKYETNIESSLSKKCKIEVKIAEDKEKIQTGVAYFAPPGYHLLVEPDYTFSLDSSEPVQFCRPSIDVTMESAADVYQSGTCGFLFSGANQDGADGLAYIKKMNGTCIVQNPAIAEISTMPESAIKLGAYHRIMDNKGIIDFILDLHKQNIKN</sequence>
<dbReference type="PANTHER" id="PTHR42872">
    <property type="entry name" value="PROTEIN-GLUTAMATE METHYLESTERASE/PROTEIN-GLUTAMINE GLUTAMINASE"/>
    <property type="match status" value="1"/>
</dbReference>
<evidence type="ECO:0000313" key="7">
    <source>
        <dbReference type="Proteomes" id="UP000254893"/>
    </source>
</evidence>
<feature type="domain" description="CheB-type methylesterase" evidence="5">
    <location>
        <begin position="1"/>
        <end position="175"/>
    </location>
</feature>
<dbReference type="GO" id="GO:0005737">
    <property type="term" value="C:cytoplasm"/>
    <property type="evidence" value="ECO:0007669"/>
    <property type="project" value="InterPro"/>
</dbReference>
<dbReference type="PANTHER" id="PTHR42872:SF3">
    <property type="entry name" value="PROTEIN-GLUTAMATE METHYLESTERASE_PROTEIN-GLUTAMINE GLUTAMINASE 1"/>
    <property type="match status" value="1"/>
</dbReference>
<proteinExistence type="predicted"/>
<keyword evidence="4" id="KW-0145">Chemotaxis</keyword>
<evidence type="ECO:0000256" key="2">
    <source>
        <dbReference type="ARBA" id="ARBA00039140"/>
    </source>
</evidence>
<dbReference type="EC" id="3.1.1.61" evidence="2"/>
<feature type="active site" evidence="4">
    <location>
        <position position="39"/>
    </location>
</feature>
<reference evidence="6 7" key="1">
    <citation type="submission" date="2018-06" db="EMBL/GenBank/DDBJ databases">
        <authorList>
            <consortium name="Pathogen Informatics"/>
            <person name="Doyle S."/>
        </authorList>
    </citation>
    <scope>NUCLEOTIDE SEQUENCE [LARGE SCALE GENOMIC DNA]</scope>
    <source>
        <strain evidence="6 7">NCTC11388</strain>
    </source>
</reference>
<dbReference type="GO" id="GO:0008984">
    <property type="term" value="F:protein-glutamate methylesterase activity"/>
    <property type="evidence" value="ECO:0007669"/>
    <property type="project" value="UniProtKB-EC"/>
</dbReference>